<dbReference type="RefSeq" id="WP_102736159.1">
    <property type="nucleotide sequence ID" value="NZ_PJKN01000008.1"/>
</dbReference>
<evidence type="ECO:0000313" key="2">
    <source>
        <dbReference type="Proteomes" id="UP000235914"/>
    </source>
</evidence>
<dbReference type="AlphaFoldDB" id="A0AAP8NJU5"/>
<organism evidence="1 2">
    <name type="scientific">Akkermansia muciniphila</name>
    <dbReference type="NCBI Taxonomy" id="239935"/>
    <lineage>
        <taxon>Bacteria</taxon>
        <taxon>Pseudomonadati</taxon>
        <taxon>Verrucomicrobiota</taxon>
        <taxon>Verrucomicrobiia</taxon>
        <taxon>Verrucomicrobiales</taxon>
        <taxon>Akkermansiaceae</taxon>
        <taxon>Akkermansia</taxon>
    </lineage>
</organism>
<evidence type="ECO:0000313" key="1">
    <source>
        <dbReference type="EMBL" id="PNC53347.1"/>
    </source>
</evidence>
<protein>
    <submittedName>
        <fullName evidence="1">Uncharacterized protein</fullName>
    </submittedName>
</protein>
<name>A0AAP8NJU5_9BACT</name>
<proteinExistence type="predicted"/>
<reference evidence="1 2" key="1">
    <citation type="journal article" date="2017" name="BMC Genomics">
        <title>Genome sequencing of 39 Akkermansia muciniphila isolates reveals its population structure, genomic and functional diverisity, and global distribution in mammalian gut microbiotas.</title>
        <authorList>
            <person name="Guo X."/>
            <person name="Li S."/>
            <person name="Zhang J."/>
            <person name="Wu F."/>
            <person name="Li X."/>
            <person name="Wu D."/>
            <person name="Zhang M."/>
            <person name="Ou Z."/>
            <person name="Jie Z."/>
            <person name="Yan Q."/>
            <person name="Li P."/>
            <person name="Yi J."/>
            <person name="Peng Y."/>
        </authorList>
    </citation>
    <scope>NUCLEOTIDE SEQUENCE [LARGE SCALE GENOMIC DNA]</scope>
    <source>
        <strain evidence="1 2">GP43</strain>
    </source>
</reference>
<dbReference type="EMBL" id="PJKN01000008">
    <property type="protein sequence ID" value="PNC53347.1"/>
    <property type="molecule type" value="Genomic_DNA"/>
</dbReference>
<dbReference type="Proteomes" id="UP000235914">
    <property type="component" value="Unassembled WGS sequence"/>
</dbReference>
<gene>
    <name evidence="1" type="ORF">CXU09_11680</name>
</gene>
<comment type="caution">
    <text evidence="1">The sequence shown here is derived from an EMBL/GenBank/DDBJ whole genome shotgun (WGS) entry which is preliminary data.</text>
</comment>
<sequence length="92" mass="10745">MTEEEQFEQDYKAYVASRRAHLASHITPETIAYLEAEFQTNLPCYQTRNPATGEPVEPNPIMAAIRDGQREVILWLKYELSQYEKQQQKTNP</sequence>
<accession>A0AAP8NJU5</accession>